<keyword evidence="11" id="KW-1198">Viral budding</keyword>
<keyword evidence="8 28" id="KW-1048">Host nucleus</keyword>
<dbReference type="SUPFAM" id="SSF57756">
    <property type="entry name" value="Retrovirus zinc finger-like domains"/>
    <property type="match status" value="1"/>
</dbReference>
<evidence type="ECO:0000256" key="9">
    <source>
        <dbReference type="ARBA" id="ARBA00022581"/>
    </source>
</evidence>
<evidence type="ECO:0000256" key="6">
    <source>
        <dbReference type="ARBA" id="ARBA00022553"/>
    </source>
</evidence>
<feature type="domain" description="CCHC-type" evidence="31">
    <location>
        <begin position="383"/>
        <end position="398"/>
    </location>
</feature>
<keyword evidence="13 28" id="KW-0479">Metal-binding</keyword>
<comment type="similarity">
    <text evidence="3">Belongs to the primate lentivirus group gag polyprotein family.</text>
</comment>
<dbReference type="GO" id="GO:0039702">
    <property type="term" value="P:viral budding via host ESCRT complex"/>
    <property type="evidence" value="ECO:0007669"/>
    <property type="project" value="UniProtKB-KW"/>
</dbReference>
<evidence type="ECO:0000256" key="18">
    <source>
        <dbReference type="ARBA" id="ARBA00022844"/>
    </source>
</evidence>
<dbReference type="InterPro" id="IPR014817">
    <property type="entry name" value="Gag_p6"/>
</dbReference>
<feature type="domain" description="CCHC-type" evidence="31">
    <location>
        <begin position="405"/>
        <end position="420"/>
    </location>
</feature>
<dbReference type="Proteomes" id="UP000113253">
    <property type="component" value="Genome"/>
</dbReference>
<dbReference type="Gene3D" id="1.10.1200.30">
    <property type="match status" value="1"/>
</dbReference>
<organismHost>
    <name type="scientific">Homo sapiens</name>
    <name type="common">Human</name>
    <dbReference type="NCBI Taxonomy" id="9606"/>
</organismHost>
<keyword evidence="25" id="KW-0449">Lipoprotein</keyword>
<keyword evidence="5" id="KW-1032">Host cell membrane</keyword>
<dbReference type="InterPro" id="IPR050195">
    <property type="entry name" value="Primate_lentivir_Gag_pol-like"/>
</dbReference>
<keyword evidence="9 28" id="KW-0945">Host-virus interaction</keyword>
<keyword evidence="14" id="KW-0677">Repeat</keyword>
<evidence type="ECO:0000259" key="31">
    <source>
        <dbReference type="PROSITE" id="PS50158"/>
    </source>
</evidence>
<keyword evidence="20 28" id="KW-0694">RNA-binding</keyword>
<keyword evidence="18 28" id="KW-0946">Virion</keyword>
<dbReference type="PROSITE" id="PS50158">
    <property type="entry name" value="ZF_CCHC"/>
    <property type="match status" value="2"/>
</dbReference>
<keyword evidence="21" id="KW-1039">Host endosome</keyword>
<reference evidence="32 33" key="1">
    <citation type="submission" date="2014-11" db="EMBL/GenBank/DDBJ databases">
        <title>Characterization of near full-length genome sequences for standard panels of HIV-1 isolates established at the External Quality Assurance Program Oversight Laboratory (EQAPOL).</title>
        <authorList>
            <person name="Hora B."/>
            <person name="Chen Y."/>
            <person name="Busch M."/>
            <person name="Vermeulen M."/>
            <person name="Denny T.N."/>
            <person name="Gao F."/>
        </authorList>
    </citation>
    <scope>NUCLEOTIDE SEQUENCE [LARGE SCALE GENOMIC DNA]</scope>
    <source>
        <strain evidence="32">DEMC12ZA087</strain>
    </source>
</reference>
<dbReference type="GO" id="GO:0005198">
    <property type="term" value="F:structural molecule activity"/>
    <property type="evidence" value="ECO:0007669"/>
    <property type="project" value="InterPro"/>
</dbReference>
<evidence type="ECO:0000256" key="28">
    <source>
        <dbReference type="RuleBase" id="RU004487"/>
    </source>
</evidence>
<evidence type="ECO:0000256" key="17">
    <source>
        <dbReference type="ARBA" id="ARBA00022833"/>
    </source>
</evidence>
<dbReference type="PRINTS" id="PR00234">
    <property type="entry name" value="HIV1MATRIX"/>
</dbReference>
<evidence type="ECO:0000256" key="1">
    <source>
        <dbReference type="ARBA" id="ARBA00004425"/>
    </source>
</evidence>
<evidence type="ECO:0000256" key="21">
    <source>
        <dbReference type="ARBA" id="ARBA00023046"/>
    </source>
</evidence>
<dbReference type="GO" id="GO:0008270">
    <property type="term" value="F:zinc ion binding"/>
    <property type="evidence" value="ECO:0007669"/>
    <property type="project" value="UniProtKB-KW"/>
</dbReference>
<evidence type="ECO:0000256" key="11">
    <source>
        <dbReference type="ARBA" id="ARBA00022637"/>
    </source>
</evidence>
<evidence type="ECO:0000256" key="16">
    <source>
        <dbReference type="ARBA" id="ARBA00022771"/>
    </source>
</evidence>
<evidence type="ECO:0000256" key="22">
    <source>
        <dbReference type="ARBA" id="ARBA00023086"/>
    </source>
</evidence>
<dbReference type="Gene3D" id="6.10.250.390">
    <property type="match status" value="1"/>
</dbReference>
<dbReference type="SUPFAM" id="SSF47836">
    <property type="entry name" value="Retroviral matrix proteins"/>
    <property type="match status" value="1"/>
</dbReference>
<organism evidence="32 33">
    <name type="scientific">Human immunodeficiency virus type 1</name>
    <name type="common">HIV-1</name>
    <dbReference type="NCBI Taxonomy" id="11676"/>
    <lineage>
        <taxon>Viruses</taxon>
        <taxon>Riboviria</taxon>
        <taxon>Pararnavirae</taxon>
        <taxon>Artverviricota</taxon>
        <taxon>Revtraviricetes</taxon>
        <taxon>Ortervirales</taxon>
        <taxon>Retroviridae</taxon>
        <taxon>Orthoretrovirinae</taxon>
        <taxon>Lentivirus</taxon>
        <taxon>Lentivirus humimdef1</taxon>
    </lineage>
</organism>
<keyword evidence="15" id="KW-0688">Ribosomal frameshifting</keyword>
<evidence type="ECO:0000256" key="27">
    <source>
        <dbReference type="PROSITE-ProRule" id="PRU00047"/>
    </source>
</evidence>
<dbReference type="Pfam" id="PF00540">
    <property type="entry name" value="Gag_p17"/>
    <property type="match status" value="1"/>
</dbReference>
<keyword evidence="12" id="KW-0519">Myristate</keyword>
<evidence type="ECO:0000313" key="32">
    <source>
        <dbReference type="EMBL" id="AJG45268.1"/>
    </source>
</evidence>
<dbReference type="GO" id="GO:0075523">
    <property type="term" value="P:viral translational frameshifting"/>
    <property type="evidence" value="ECO:0007669"/>
    <property type="project" value="UniProtKB-KW"/>
</dbReference>
<dbReference type="InterPro" id="IPR000071">
    <property type="entry name" value="Lentvrl_matrix_N"/>
</dbReference>
<evidence type="ECO:0000256" key="15">
    <source>
        <dbReference type="ARBA" id="ARBA00022758"/>
    </source>
</evidence>
<keyword evidence="24 28" id="KW-1035">Host cytoplasm</keyword>
<evidence type="ECO:0000256" key="14">
    <source>
        <dbReference type="ARBA" id="ARBA00022737"/>
    </source>
</evidence>
<dbReference type="GO" id="GO:0055036">
    <property type="term" value="C:virion membrane"/>
    <property type="evidence" value="ECO:0007669"/>
    <property type="project" value="UniProtKB-SubCell"/>
</dbReference>
<evidence type="ECO:0000256" key="23">
    <source>
        <dbReference type="ARBA" id="ARBA00023136"/>
    </source>
</evidence>
<dbReference type="PANTHER" id="PTHR40389">
    <property type="entry name" value="ENDOGENOUS RETROVIRUS GROUP K MEMBER 24 GAG POLYPROTEIN-RELATED"/>
    <property type="match status" value="1"/>
</dbReference>
<feature type="coiled-coil region" evidence="29">
    <location>
        <begin position="94"/>
        <end position="124"/>
    </location>
</feature>
<dbReference type="SUPFAM" id="SSF47353">
    <property type="entry name" value="Retrovirus capsid dimerization domain-like"/>
    <property type="match status" value="1"/>
</dbReference>
<dbReference type="InterPro" id="IPR008919">
    <property type="entry name" value="Retrov_capsid_N"/>
</dbReference>
<sequence>MGARASILRGNKLDTWEKIRLRPGGKKGYMLKHLVWASRELERFALNPGLLETAEGCKQIMKQLHPALPTGSEELKSLYNTVATLYCVHAKIEVRDTKEALDKIEEMQQQKAQQEKEAEAKTSQNYPIVQNLQGQMVHQALSPRTLNAWVKVVEEKAFSPEVIPMFTALSEGATPQDLNTMLNTVGGHQAAMQILKDTINEEAAEWDRVHPVHAGPIAPGQMREPRGSDIAGTTSTLQEQIAWMTSNPPVPVGEIYKRWIILGLNKIVRMYSPVSILDIKQGPKEPFRDYVDRFFKTLRAEQATQDVKNWMTDTLLVQNANPDCKTILKALGPGASVEEMMTACQGVGGPGHKARVLAEAMSQVNSINMVQRNNFKGPKRIVKCFNCGKEGHIAKNCRAPRKKGCWKCGKEGHQMKDCTERQANFLGKIWPSHKGRPGNFLQNRPEPSAPPAESFRFEETNPAPRQELKDREPLISLKSLFGSDPLSQ</sequence>
<dbReference type="GO" id="GO:0020002">
    <property type="term" value="C:host cell plasma membrane"/>
    <property type="evidence" value="ECO:0007669"/>
    <property type="project" value="UniProtKB-SubCell"/>
</dbReference>
<evidence type="ECO:0000256" key="8">
    <source>
        <dbReference type="ARBA" id="ARBA00022562"/>
    </source>
</evidence>
<gene>
    <name evidence="32" type="primary">gag</name>
</gene>
<evidence type="ECO:0000256" key="25">
    <source>
        <dbReference type="ARBA" id="ARBA00023288"/>
    </source>
</evidence>
<dbReference type="Pfam" id="PF00607">
    <property type="entry name" value="Gag_p24"/>
    <property type="match status" value="1"/>
</dbReference>
<keyword evidence="22 28" id="KW-0543">Viral nucleoprotein</keyword>
<evidence type="ECO:0000256" key="13">
    <source>
        <dbReference type="ARBA" id="ARBA00022723"/>
    </source>
</evidence>
<keyword evidence="7 28" id="KW-0167">Capsid protein</keyword>
<dbReference type="Gene3D" id="4.10.60.10">
    <property type="entry name" value="Zinc finger, CCHC-type"/>
    <property type="match status" value="1"/>
</dbReference>
<dbReference type="SMART" id="SM00343">
    <property type="entry name" value="ZnF_C2HC"/>
    <property type="match status" value="2"/>
</dbReference>
<evidence type="ECO:0000256" key="3">
    <source>
        <dbReference type="ARBA" id="ARBA00008364"/>
    </source>
</evidence>
<evidence type="ECO:0000256" key="29">
    <source>
        <dbReference type="SAM" id="Coils"/>
    </source>
</evidence>
<comment type="PTM">
    <molecule>Gag-Pol polyprotein</molecule>
    <text evidence="28">Specific enzymatic cleavages by the viral protease yield mature proteins.</text>
</comment>
<comment type="subcellular location">
    <molecule>Matrix protein p17</molecule>
    <subcellularLocation>
        <location evidence="28">Virion membrane</location>
        <topology evidence="28">Lipid-anchor</topology>
    </subcellularLocation>
    <subcellularLocation>
        <location evidence="28">Host nucleus</location>
    </subcellularLocation>
    <subcellularLocation>
        <location evidence="28">Host cytoplasm</location>
    </subcellularLocation>
</comment>
<evidence type="ECO:0000256" key="26">
    <source>
        <dbReference type="ARBA" id="ARBA00037826"/>
    </source>
</evidence>
<dbReference type="FunFam" id="1.10.375.10:FF:000001">
    <property type="entry name" value="Gag polyprotein"/>
    <property type="match status" value="1"/>
</dbReference>
<dbReference type="Gene3D" id="1.10.375.10">
    <property type="entry name" value="Human Immunodeficiency Virus Type 1 Capsid Protein"/>
    <property type="match status" value="1"/>
</dbReference>
<dbReference type="InterPro" id="IPR010999">
    <property type="entry name" value="Retrovr_matrix"/>
</dbReference>
<dbReference type="Pfam" id="PF08705">
    <property type="entry name" value="Gag_p6"/>
    <property type="match status" value="1"/>
</dbReference>
<dbReference type="EMBL" id="KP109516">
    <property type="protein sequence ID" value="AJG45268.1"/>
    <property type="molecule type" value="Genomic_RNA"/>
</dbReference>
<dbReference type="PANTHER" id="PTHR40389:SF4">
    <property type="match status" value="1"/>
</dbReference>
<keyword evidence="17 28" id="KW-0862">Zinc</keyword>
<protein>
    <recommendedName>
        <fullName evidence="28">Gag polyprotein</fullName>
    </recommendedName>
    <component>
        <recommendedName>
            <fullName evidence="28">Matrix protein p17</fullName>
            <shortName evidence="28">MA</shortName>
        </recommendedName>
    </component>
</protein>
<dbReference type="Gene3D" id="1.20.5.760">
    <property type="entry name" value="Single helix bin"/>
    <property type="match status" value="1"/>
</dbReference>
<dbReference type="InterPro" id="IPR001878">
    <property type="entry name" value="Znf_CCHC"/>
</dbReference>
<evidence type="ECO:0000256" key="20">
    <source>
        <dbReference type="ARBA" id="ARBA00022884"/>
    </source>
</evidence>
<keyword evidence="19" id="KW-1043">Host membrane</keyword>
<keyword evidence="4" id="KW-1187">Viral budding via the host ESCRT complexes</keyword>
<keyword evidence="6" id="KW-0597">Phosphoprotein</keyword>
<evidence type="ECO:0000313" key="33">
    <source>
        <dbReference type="Proteomes" id="UP000113253"/>
    </source>
</evidence>
<keyword evidence="16 27" id="KW-0863">Zinc-finger</keyword>
<dbReference type="InterPro" id="IPR036875">
    <property type="entry name" value="Znf_CCHC_sf"/>
</dbReference>
<dbReference type="InterPro" id="IPR008916">
    <property type="entry name" value="Retrov_capsid_C"/>
</dbReference>
<dbReference type="GO" id="GO:0003723">
    <property type="term" value="F:RNA binding"/>
    <property type="evidence" value="ECO:0007669"/>
    <property type="project" value="UniProtKB-KW"/>
</dbReference>
<dbReference type="Pfam" id="PF19317">
    <property type="entry name" value="Gag_p24_C"/>
    <property type="match status" value="1"/>
</dbReference>
<evidence type="ECO:0000256" key="5">
    <source>
        <dbReference type="ARBA" id="ARBA00022511"/>
    </source>
</evidence>
<dbReference type="Pfam" id="PF00098">
    <property type="entry name" value="zf-CCHC"/>
    <property type="match status" value="2"/>
</dbReference>
<evidence type="ECO:0000256" key="12">
    <source>
        <dbReference type="ARBA" id="ARBA00022707"/>
    </source>
</evidence>
<name>A0A0B5LCS4_HV1</name>
<feature type="region of interest" description="Disordered" evidence="30">
    <location>
        <begin position="434"/>
        <end position="474"/>
    </location>
</feature>
<evidence type="ECO:0000256" key="7">
    <source>
        <dbReference type="ARBA" id="ARBA00022561"/>
    </source>
</evidence>
<evidence type="ECO:0000256" key="10">
    <source>
        <dbReference type="ARBA" id="ARBA00022612"/>
    </source>
</evidence>
<dbReference type="FunFam" id="1.10.1200.30:FF:000001">
    <property type="entry name" value="Gag polyprotein"/>
    <property type="match status" value="1"/>
</dbReference>
<evidence type="ECO:0000256" key="24">
    <source>
        <dbReference type="ARBA" id="ARBA00023200"/>
    </source>
</evidence>
<dbReference type="SUPFAM" id="SSF47943">
    <property type="entry name" value="Retrovirus capsid protein, N-terminal core domain"/>
    <property type="match status" value="1"/>
</dbReference>
<proteinExistence type="inferred from homology"/>
<dbReference type="GO" id="GO:0019013">
    <property type="term" value="C:viral nucleocapsid"/>
    <property type="evidence" value="ECO:0007669"/>
    <property type="project" value="UniProtKB-KW"/>
</dbReference>
<dbReference type="GO" id="GO:0042025">
    <property type="term" value="C:host cell nucleus"/>
    <property type="evidence" value="ECO:0007669"/>
    <property type="project" value="UniProtKB-SubCell"/>
</dbReference>
<keyword evidence="29" id="KW-0175">Coiled coil</keyword>
<keyword evidence="10" id="KW-1188">Viral release from host cell</keyword>
<evidence type="ECO:0000256" key="2">
    <source>
        <dbReference type="ARBA" id="ARBA00004560"/>
    </source>
</evidence>
<accession>A0A0B5LCS4</accession>
<dbReference type="InterPro" id="IPR045345">
    <property type="entry name" value="Gag_p24_C"/>
</dbReference>
<dbReference type="GO" id="GO:0072494">
    <property type="term" value="C:host multivesicular body"/>
    <property type="evidence" value="ECO:0007669"/>
    <property type="project" value="UniProtKB-SubCell"/>
</dbReference>
<dbReference type="InterPro" id="IPR012344">
    <property type="entry name" value="Matrix_HIV/RSV_N"/>
</dbReference>
<evidence type="ECO:0000256" key="19">
    <source>
        <dbReference type="ARBA" id="ARBA00022870"/>
    </source>
</evidence>
<keyword evidence="23" id="KW-0472">Membrane</keyword>
<dbReference type="Gene3D" id="1.10.150.90">
    <property type="entry name" value="Immunodeficiency lentiviruses, gag gene matrix protein p17"/>
    <property type="match status" value="1"/>
</dbReference>
<evidence type="ECO:0000256" key="4">
    <source>
        <dbReference type="ARBA" id="ARBA00022462"/>
    </source>
</evidence>
<comment type="subcellular location">
    <subcellularLocation>
        <location evidence="1">Host cell membrane</location>
        <topology evidence="1">Lipid-anchor</topology>
    </subcellularLocation>
    <subcellularLocation>
        <location evidence="2">Host endosome</location>
        <location evidence="2">Host multivesicular body</location>
    </subcellularLocation>
    <subcellularLocation>
        <location evidence="26">Virion membrane</location>
        <topology evidence="26">Lipid-anchor</topology>
    </subcellularLocation>
    <subcellularLocation>
        <location evidence="28">Virion</location>
    </subcellularLocation>
    <subcellularLocation>
        <location evidence="28">Host cytoplasm</location>
    </subcellularLocation>
    <subcellularLocation>
        <location evidence="28">Host nucleus</location>
    </subcellularLocation>
</comment>
<dbReference type="FunFam" id="4.10.60.10:FF:000001">
    <property type="entry name" value="Gag polyprotein"/>
    <property type="match status" value="1"/>
</dbReference>
<evidence type="ECO:0000256" key="30">
    <source>
        <dbReference type="SAM" id="MobiDB-lite"/>
    </source>
</evidence>